<reference evidence="1 2" key="1">
    <citation type="submission" date="2018-06" db="EMBL/GenBank/DDBJ databases">
        <title>Comparative genomics reveals the genomic features of Rhizophagus irregularis, R. cerebriforme, R. diaphanum and Gigaspora rosea, and their symbiotic lifestyle signature.</title>
        <authorList>
            <person name="Morin E."/>
            <person name="San Clemente H."/>
            <person name="Chen E.C.H."/>
            <person name="De La Providencia I."/>
            <person name="Hainaut M."/>
            <person name="Kuo A."/>
            <person name="Kohler A."/>
            <person name="Murat C."/>
            <person name="Tang N."/>
            <person name="Roy S."/>
            <person name="Loubradou J."/>
            <person name="Henrissat B."/>
            <person name="Grigoriev I.V."/>
            <person name="Corradi N."/>
            <person name="Roux C."/>
            <person name="Martin F.M."/>
        </authorList>
    </citation>
    <scope>NUCLEOTIDE SEQUENCE [LARGE SCALE GENOMIC DNA]</scope>
    <source>
        <strain evidence="1 2">DAOM 194757</strain>
    </source>
</reference>
<protein>
    <recommendedName>
        <fullName evidence="3">Tesmin/TSO1-like CXC domain-containing protein</fullName>
    </recommendedName>
</protein>
<dbReference type="OrthoDB" id="2397687at2759"/>
<proteinExistence type="predicted"/>
<evidence type="ECO:0000313" key="1">
    <source>
        <dbReference type="EMBL" id="RIB25970.1"/>
    </source>
</evidence>
<gene>
    <name evidence="1" type="ORF">C2G38_2138521</name>
</gene>
<comment type="caution">
    <text evidence="1">The sequence shown here is derived from an EMBL/GenBank/DDBJ whole genome shotgun (WGS) entry which is preliminary data.</text>
</comment>
<accession>A0A397VTS4</accession>
<keyword evidence="2" id="KW-1185">Reference proteome</keyword>
<evidence type="ECO:0000313" key="2">
    <source>
        <dbReference type="Proteomes" id="UP000266673"/>
    </source>
</evidence>
<evidence type="ECO:0008006" key="3">
    <source>
        <dbReference type="Google" id="ProtNLM"/>
    </source>
</evidence>
<organism evidence="1 2">
    <name type="scientific">Gigaspora rosea</name>
    <dbReference type="NCBI Taxonomy" id="44941"/>
    <lineage>
        <taxon>Eukaryota</taxon>
        <taxon>Fungi</taxon>
        <taxon>Fungi incertae sedis</taxon>
        <taxon>Mucoromycota</taxon>
        <taxon>Glomeromycotina</taxon>
        <taxon>Glomeromycetes</taxon>
        <taxon>Diversisporales</taxon>
        <taxon>Gigasporaceae</taxon>
        <taxon>Gigaspora</taxon>
    </lineage>
</organism>
<name>A0A397VTS4_9GLOM</name>
<dbReference type="EMBL" id="QKWP01000154">
    <property type="protein sequence ID" value="RIB25970.1"/>
    <property type="molecule type" value="Genomic_DNA"/>
</dbReference>
<dbReference type="STRING" id="44941.A0A397VTS4"/>
<dbReference type="Proteomes" id="UP000266673">
    <property type="component" value="Unassembled WGS sequence"/>
</dbReference>
<dbReference type="AlphaFoldDB" id="A0A397VTS4"/>
<sequence>MDNDEQKSISNSSIHLERNNLNMGELENEFYGFEIEEWNLYKSADDYTILMQQPIHNNQLTQQQNINKNADDHTILIQQTIRNDQQVQQHTQDDNSIADNWEQHIEDKENQEQTNSDFVPYKKRRFSAFQEASNSSTHHDIYCQVANRNLEDYRSKMERQMHTKYNIQECNYEVGDLVKIQIAKIDRGPGDHCALPCKVFLVLPNNMYRFVCRFGILGRTFSAGEVLPLGPREFSELDNPPTNKTVTIIEAARLQSNAFASNKGCNCRGDCLTAKCFCKKANVLCGSGCHSKNSKCKNRA</sequence>